<organism evidence="1 2">
    <name type="scientific">Paraburkholderia rhynchosiae</name>
    <dbReference type="NCBI Taxonomy" id="487049"/>
    <lineage>
        <taxon>Bacteria</taxon>
        <taxon>Pseudomonadati</taxon>
        <taxon>Pseudomonadota</taxon>
        <taxon>Betaproteobacteria</taxon>
        <taxon>Burkholderiales</taxon>
        <taxon>Burkholderiaceae</taxon>
        <taxon>Paraburkholderia</taxon>
    </lineage>
</organism>
<gene>
    <name evidence="1" type="ORF">PQR01_37410</name>
</gene>
<keyword evidence="2" id="KW-1185">Reference proteome</keyword>
<reference evidence="1 2" key="1">
    <citation type="journal article" date="2024" name="Chem. Sci.">
        <title>Discovery of megapolipeptins by genome mining of a Burkholderiales bacteria collection.</title>
        <authorList>
            <person name="Paulo B.S."/>
            <person name="Recchia M.J.J."/>
            <person name="Lee S."/>
            <person name="Fergusson C.H."/>
            <person name="Romanowski S.B."/>
            <person name="Hernandez A."/>
            <person name="Krull N."/>
            <person name="Liu D.Y."/>
            <person name="Cavanagh H."/>
            <person name="Bos A."/>
            <person name="Gray C.A."/>
            <person name="Murphy B.T."/>
            <person name="Linington R.G."/>
            <person name="Eustaquio A.S."/>
        </authorList>
    </citation>
    <scope>NUCLEOTIDE SEQUENCE [LARGE SCALE GENOMIC DNA]</scope>
    <source>
        <strain evidence="1 2">RL18-126-BIB-B</strain>
    </source>
</reference>
<name>A0ACC7NN55_9BURK</name>
<evidence type="ECO:0000313" key="1">
    <source>
        <dbReference type="EMBL" id="MFM0108917.1"/>
    </source>
</evidence>
<comment type="caution">
    <text evidence="1">The sequence shown here is derived from an EMBL/GenBank/DDBJ whole genome shotgun (WGS) entry which is preliminary data.</text>
</comment>
<dbReference type="Proteomes" id="UP001629235">
    <property type="component" value="Unassembled WGS sequence"/>
</dbReference>
<sequence length="61" mass="7080">MTMPDERTQALIRARELLLELSLHPEHLDARHLQERASHNLRHYPDEGLIASIAKESIWLG</sequence>
<dbReference type="EMBL" id="JAQQDW010000149">
    <property type="protein sequence ID" value="MFM0108917.1"/>
    <property type="molecule type" value="Genomic_DNA"/>
</dbReference>
<proteinExistence type="predicted"/>
<evidence type="ECO:0000313" key="2">
    <source>
        <dbReference type="Proteomes" id="UP001629235"/>
    </source>
</evidence>
<protein>
    <submittedName>
        <fullName evidence="1">Uncharacterized protein</fullName>
    </submittedName>
</protein>
<accession>A0ACC7NN55</accession>